<dbReference type="EnsemblBacteria" id="ABF42550">
    <property type="protein sequence ID" value="ABF42550"/>
    <property type="gene ID" value="Acid345_3549"/>
</dbReference>
<keyword evidence="2" id="KW-1185">Reference proteome</keyword>
<reference evidence="1 2" key="1">
    <citation type="journal article" date="2009" name="Appl. Environ. Microbiol.">
        <title>Three genomes from the phylum Acidobacteria provide insight into the lifestyles of these microorganisms in soils.</title>
        <authorList>
            <person name="Ward N.L."/>
            <person name="Challacombe J.F."/>
            <person name="Janssen P.H."/>
            <person name="Henrissat B."/>
            <person name="Coutinho P.M."/>
            <person name="Wu M."/>
            <person name="Xie G."/>
            <person name="Haft D.H."/>
            <person name="Sait M."/>
            <person name="Badger J."/>
            <person name="Barabote R.D."/>
            <person name="Bradley B."/>
            <person name="Brettin T.S."/>
            <person name="Brinkac L.M."/>
            <person name="Bruce D."/>
            <person name="Creasy T."/>
            <person name="Daugherty S.C."/>
            <person name="Davidsen T.M."/>
            <person name="DeBoy R.T."/>
            <person name="Detter J.C."/>
            <person name="Dodson R.J."/>
            <person name="Durkin A.S."/>
            <person name="Ganapathy A."/>
            <person name="Gwinn-Giglio M."/>
            <person name="Han C.S."/>
            <person name="Khouri H."/>
            <person name="Kiss H."/>
            <person name="Kothari S.P."/>
            <person name="Madupu R."/>
            <person name="Nelson K.E."/>
            <person name="Nelson W.C."/>
            <person name="Paulsen I."/>
            <person name="Penn K."/>
            <person name="Ren Q."/>
            <person name="Rosovitz M.J."/>
            <person name="Selengut J.D."/>
            <person name="Shrivastava S."/>
            <person name="Sullivan S.A."/>
            <person name="Tapia R."/>
            <person name="Thompson L.S."/>
            <person name="Watkins K.L."/>
            <person name="Yang Q."/>
            <person name="Yu C."/>
            <person name="Zafar N."/>
            <person name="Zhou L."/>
            <person name="Kuske C.R."/>
        </authorList>
    </citation>
    <scope>NUCLEOTIDE SEQUENCE [LARGE SCALE GENOMIC DNA]</scope>
    <source>
        <strain evidence="1 2">Ellin345</strain>
    </source>
</reference>
<evidence type="ECO:0000313" key="2">
    <source>
        <dbReference type="Proteomes" id="UP000002432"/>
    </source>
</evidence>
<sequence>MCAPMTMLHAPSCDKMAYRTVMMPHPHVAGMASHKCCPPKEILVIVCYRMHGDSDCDTMDGCMMMHADQAISGTTKYLDDGQARAFATAHAINLLNEENAHSGVIWERAGLRYQKPVFEAKADLRV</sequence>
<dbReference type="KEGG" id="aba:Acid345_3549"/>
<gene>
    <name evidence="1" type="ordered locus">Acid345_3549</name>
</gene>
<evidence type="ECO:0000313" key="1">
    <source>
        <dbReference type="EMBL" id="ABF42550.1"/>
    </source>
</evidence>
<accession>Q1IKQ0</accession>
<proteinExistence type="predicted"/>
<dbReference type="STRING" id="204669.Acid345_3549"/>
<organism evidence="1 2">
    <name type="scientific">Koribacter versatilis (strain Ellin345)</name>
    <dbReference type="NCBI Taxonomy" id="204669"/>
    <lineage>
        <taxon>Bacteria</taxon>
        <taxon>Pseudomonadati</taxon>
        <taxon>Acidobacteriota</taxon>
        <taxon>Terriglobia</taxon>
        <taxon>Terriglobales</taxon>
        <taxon>Candidatus Korobacteraceae</taxon>
        <taxon>Candidatus Korobacter</taxon>
    </lineage>
</organism>
<dbReference type="HOGENOM" id="CLU_1978602_0_0_0"/>
<name>Q1IKQ0_KORVE</name>
<dbReference type="Proteomes" id="UP000002432">
    <property type="component" value="Chromosome"/>
</dbReference>
<dbReference type="AlphaFoldDB" id="Q1IKQ0"/>
<protein>
    <submittedName>
        <fullName evidence="1">Uncharacterized protein</fullName>
    </submittedName>
</protein>
<dbReference type="EMBL" id="CP000360">
    <property type="protein sequence ID" value="ABF42550.1"/>
    <property type="molecule type" value="Genomic_DNA"/>
</dbReference>